<gene>
    <name evidence="1" type="ORF">N198_03950</name>
</gene>
<evidence type="ECO:0000313" key="1">
    <source>
        <dbReference type="EMBL" id="EQK95293.1"/>
    </source>
</evidence>
<protein>
    <submittedName>
        <fullName evidence="1">Uncharacterized protein</fullName>
    </submittedName>
</protein>
<evidence type="ECO:0000313" key="2">
    <source>
        <dbReference type="Proteomes" id="UP000015893"/>
    </source>
</evidence>
<proteinExistence type="predicted"/>
<sequence>MLNKLFDIKKVFSIFKFYPQHPIRTKTKFYLENLW</sequence>
<dbReference type="EMBL" id="AUSI01000006">
    <property type="protein sequence ID" value="EQK95293.1"/>
    <property type="molecule type" value="Genomic_DNA"/>
</dbReference>
<accession>A0AB33Z9H0</accession>
<dbReference type="Proteomes" id="UP000015893">
    <property type="component" value="Unassembled WGS sequence"/>
</dbReference>
<organism evidence="1 2">
    <name type="scientific">Helicobacter pylori UM037</name>
    <dbReference type="NCBI Taxonomy" id="1321939"/>
    <lineage>
        <taxon>Bacteria</taxon>
        <taxon>Pseudomonadati</taxon>
        <taxon>Campylobacterota</taxon>
        <taxon>Epsilonproteobacteria</taxon>
        <taxon>Campylobacterales</taxon>
        <taxon>Helicobacteraceae</taxon>
        <taxon>Helicobacter</taxon>
    </lineage>
</organism>
<comment type="caution">
    <text evidence="1">The sequence shown here is derived from an EMBL/GenBank/DDBJ whole genome shotgun (WGS) entry which is preliminary data.</text>
</comment>
<dbReference type="AlphaFoldDB" id="A0AB33Z9H0"/>
<name>A0AB33Z9H0_HELPX</name>
<reference evidence="1 2" key="1">
    <citation type="journal article" date="2013" name="Genome Announc.">
        <title>Multiple genome sequences of Helicobacter pylori strains of diverse disease and antibiotic resistance backgrounds from Malaysia.</title>
        <authorList>
            <person name="Rehvathy V."/>
            <person name="Tan M.H."/>
            <person name="Gunaletchumy S.P."/>
            <person name="Teh X."/>
            <person name="Wang S."/>
            <person name="Baybayan P."/>
            <person name="Singh S."/>
            <person name="Ashby M."/>
            <person name="Kaakoush N.O."/>
            <person name="Mitchell H.M."/>
            <person name="Croft L.J."/>
            <person name="Goh K.L."/>
            <person name="Loke M.F."/>
            <person name="Vadivelu J."/>
        </authorList>
    </citation>
    <scope>NUCLEOTIDE SEQUENCE [LARGE SCALE GENOMIC DNA]</scope>
    <source>
        <strain evidence="1 2">UM037</strain>
    </source>
</reference>